<dbReference type="Pfam" id="PF07963">
    <property type="entry name" value="N_methyl"/>
    <property type="match status" value="1"/>
</dbReference>
<keyword evidence="1" id="KW-0812">Transmembrane</keyword>
<comment type="caution">
    <text evidence="2">The sequence shown here is derived from an EMBL/GenBank/DDBJ whole genome shotgun (WGS) entry which is preliminary data.</text>
</comment>
<organism evidence="2 3">
    <name type="scientific">Oceanipulchritudo coccoides</name>
    <dbReference type="NCBI Taxonomy" id="2706888"/>
    <lineage>
        <taxon>Bacteria</taxon>
        <taxon>Pseudomonadati</taxon>
        <taxon>Verrucomicrobiota</taxon>
        <taxon>Opitutia</taxon>
        <taxon>Puniceicoccales</taxon>
        <taxon>Oceanipulchritudinaceae</taxon>
        <taxon>Oceanipulchritudo</taxon>
    </lineage>
</organism>
<dbReference type="InterPro" id="IPR012902">
    <property type="entry name" value="N_methyl_site"/>
</dbReference>
<dbReference type="RefSeq" id="WP_163964407.1">
    <property type="nucleotide sequence ID" value="NZ_JAAGNX010000002.1"/>
</dbReference>
<evidence type="ECO:0000256" key="1">
    <source>
        <dbReference type="SAM" id="Phobius"/>
    </source>
</evidence>
<gene>
    <name evidence="2" type="ORF">G0Q06_08480</name>
</gene>
<sequence length="227" mass="24165">MQTRKNGFSLVELLMVLGVMSLLMGMLIPSVGVVRAKAQRMATGHKLRQISLAVATYQSVTGRALAGNNLADCLSRLAEQTGVSEGPLFIFEEDPLVAAIPDSVPPVLIEQDQPGVWAAVEGFADWPLGIVIASGISPLANPSTTPVVWTRGLTAEGVWQDFGQNRAGIYGSEGGFIAFLDGHVEFYRDLAEDGGQLVTSINGQRTADIRDALGPGAMAYDYLGRVF</sequence>
<proteinExistence type="predicted"/>
<dbReference type="Proteomes" id="UP000478417">
    <property type="component" value="Unassembled WGS sequence"/>
</dbReference>
<reference evidence="2 3" key="1">
    <citation type="submission" date="2020-02" db="EMBL/GenBank/DDBJ databases">
        <title>Albibacoteraceae fam. nov., the first described family within the subdivision 4 Verrucomicrobia.</title>
        <authorList>
            <person name="Xi F."/>
        </authorList>
    </citation>
    <scope>NUCLEOTIDE SEQUENCE [LARGE SCALE GENOMIC DNA]</scope>
    <source>
        <strain evidence="2 3">CK1056</strain>
    </source>
</reference>
<evidence type="ECO:0000313" key="2">
    <source>
        <dbReference type="EMBL" id="NDV62483.1"/>
    </source>
</evidence>
<dbReference type="EMBL" id="JAAGNX010000002">
    <property type="protein sequence ID" value="NDV62483.1"/>
    <property type="molecule type" value="Genomic_DNA"/>
</dbReference>
<dbReference type="AlphaFoldDB" id="A0A6B2M193"/>
<dbReference type="SUPFAM" id="SSF54523">
    <property type="entry name" value="Pili subunits"/>
    <property type="match status" value="1"/>
</dbReference>
<feature type="transmembrane region" description="Helical" evidence="1">
    <location>
        <begin position="13"/>
        <end position="34"/>
    </location>
</feature>
<accession>A0A6B2M193</accession>
<keyword evidence="1" id="KW-1133">Transmembrane helix</keyword>
<dbReference type="PANTHER" id="PTHR30093">
    <property type="entry name" value="GENERAL SECRETION PATHWAY PROTEIN G"/>
    <property type="match status" value="1"/>
</dbReference>
<dbReference type="NCBIfam" id="TIGR02532">
    <property type="entry name" value="IV_pilin_GFxxxE"/>
    <property type="match status" value="1"/>
</dbReference>
<dbReference type="PANTHER" id="PTHR30093:SF2">
    <property type="entry name" value="TYPE II SECRETION SYSTEM PROTEIN H"/>
    <property type="match status" value="1"/>
</dbReference>
<protein>
    <submittedName>
        <fullName evidence="2">Type II secretion system protein</fullName>
    </submittedName>
</protein>
<keyword evidence="1" id="KW-0472">Membrane</keyword>
<evidence type="ECO:0000313" key="3">
    <source>
        <dbReference type="Proteomes" id="UP000478417"/>
    </source>
</evidence>
<dbReference type="Gene3D" id="3.30.700.10">
    <property type="entry name" value="Glycoprotein, Type 4 Pilin"/>
    <property type="match status" value="1"/>
</dbReference>
<keyword evidence="3" id="KW-1185">Reference proteome</keyword>
<dbReference type="InterPro" id="IPR045584">
    <property type="entry name" value="Pilin-like"/>
</dbReference>
<name>A0A6B2M193_9BACT</name>